<dbReference type="PANTHER" id="PTHR48081">
    <property type="entry name" value="AB HYDROLASE SUPERFAMILY PROTEIN C4A8.06C"/>
    <property type="match status" value="1"/>
</dbReference>
<name>A0AB34FRP4_9HYPO</name>
<feature type="region of interest" description="Disordered" evidence="4">
    <location>
        <begin position="1"/>
        <end position="23"/>
    </location>
</feature>
<feature type="active site" evidence="3">
    <location>
        <position position="195"/>
    </location>
</feature>
<evidence type="ECO:0000259" key="5">
    <source>
        <dbReference type="Pfam" id="PF07859"/>
    </source>
</evidence>
<organism evidence="6 7">
    <name type="scientific">Purpureocillium lavendulum</name>
    <dbReference type="NCBI Taxonomy" id="1247861"/>
    <lineage>
        <taxon>Eukaryota</taxon>
        <taxon>Fungi</taxon>
        <taxon>Dikarya</taxon>
        <taxon>Ascomycota</taxon>
        <taxon>Pezizomycotina</taxon>
        <taxon>Sordariomycetes</taxon>
        <taxon>Hypocreomycetidae</taxon>
        <taxon>Hypocreales</taxon>
        <taxon>Ophiocordycipitaceae</taxon>
        <taxon>Purpureocillium</taxon>
    </lineage>
</organism>
<feature type="region of interest" description="Disordered" evidence="4">
    <location>
        <begin position="54"/>
        <end position="73"/>
    </location>
</feature>
<dbReference type="InterPro" id="IPR033140">
    <property type="entry name" value="Lipase_GDXG_put_SER_AS"/>
</dbReference>
<dbReference type="PANTHER" id="PTHR48081:SF8">
    <property type="entry name" value="ALPHA_BETA HYDROLASE FOLD-3 DOMAIN-CONTAINING PROTEIN-RELATED"/>
    <property type="match status" value="1"/>
</dbReference>
<protein>
    <submittedName>
        <fullName evidence="6">Beta-lactamase</fullName>
    </submittedName>
</protein>
<comment type="caution">
    <text evidence="6">The sequence shown here is derived from an EMBL/GenBank/DDBJ whole genome shotgun (WGS) entry which is preliminary data.</text>
</comment>
<dbReference type="PROSITE" id="PS01174">
    <property type="entry name" value="LIPASE_GDXG_SER"/>
    <property type="match status" value="1"/>
</dbReference>
<accession>A0AB34FRP4</accession>
<evidence type="ECO:0000313" key="7">
    <source>
        <dbReference type="Proteomes" id="UP001163105"/>
    </source>
</evidence>
<dbReference type="Proteomes" id="UP001163105">
    <property type="component" value="Unassembled WGS sequence"/>
</dbReference>
<reference evidence="6" key="1">
    <citation type="submission" date="2023-01" db="EMBL/GenBank/DDBJ databases">
        <title>The growth and conidiation of Purpureocillium lavendulum are regulated by nitrogen source and histone H3K14 acetylation.</title>
        <authorList>
            <person name="Tang P."/>
            <person name="Han J."/>
            <person name="Zhang C."/>
            <person name="Tang P."/>
            <person name="Qi F."/>
            <person name="Zhang K."/>
            <person name="Liang L."/>
        </authorList>
    </citation>
    <scope>NUCLEOTIDE SEQUENCE</scope>
    <source>
        <strain evidence="6">YMF1.00683</strain>
    </source>
</reference>
<feature type="compositionally biased region" description="Low complexity" evidence="4">
    <location>
        <begin position="1"/>
        <end position="22"/>
    </location>
</feature>
<evidence type="ECO:0000256" key="2">
    <source>
        <dbReference type="ARBA" id="ARBA00022801"/>
    </source>
</evidence>
<dbReference type="Pfam" id="PF07859">
    <property type="entry name" value="Abhydrolase_3"/>
    <property type="match status" value="1"/>
</dbReference>
<dbReference type="EMBL" id="JAQHRD010000004">
    <property type="protein sequence ID" value="KAJ6441469.1"/>
    <property type="molecule type" value="Genomic_DNA"/>
</dbReference>
<evidence type="ECO:0000256" key="1">
    <source>
        <dbReference type="ARBA" id="ARBA00010515"/>
    </source>
</evidence>
<comment type="similarity">
    <text evidence="1">Belongs to the 'GDXG' lipolytic enzyme family.</text>
</comment>
<evidence type="ECO:0000313" key="6">
    <source>
        <dbReference type="EMBL" id="KAJ6441469.1"/>
    </source>
</evidence>
<dbReference type="GO" id="GO:0016787">
    <property type="term" value="F:hydrolase activity"/>
    <property type="evidence" value="ECO:0007669"/>
    <property type="project" value="UniProtKB-KW"/>
</dbReference>
<dbReference type="InterPro" id="IPR013094">
    <property type="entry name" value="AB_hydrolase_3"/>
</dbReference>
<proteinExistence type="inferred from homology"/>
<evidence type="ECO:0000256" key="3">
    <source>
        <dbReference type="PROSITE-ProRule" id="PRU10038"/>
    </source>
</evidence>
<sequence length="380" mass="40977">MEDAGDVAAAAGASNDNAQSADTMTITTRRDKSIPMRLLHALIRPLRPRLVRSKPCARAESPRLSPPRRLSGTHTVAERRVDGIWLYDVARRRVDSAGRTPKGDRSRAGSATASNKTRIYYFAGGGWLAPPSPQHWAFVGALTDRVPDVVLTVVSPPLAPACPASVSMPQLRTLYSSLMAQAARDGEAVVFAGDSSGGNLALCLTLWALADEEDEKGPKHPARHPGTRPTAVMVISPTTDLRHEHGGIETAAKSDPVSTVPFIRSTAKAWCARPSTQSLPGPDGPTMWTSWTACDPRVSPALADLRLFARHGVQVHGVVGTADVLAPEAVDFMYSCRDAGAQGQWLVWEGQMHCFPLASRYRLRESVQALEWVVSVLRDA</sequence>
<dbReference type="Gene3D" id="3.40.50.1820">
    <property type="entry name" value="alpha/beta hydrolase"/>
    <property type="match status" value="1"/>
</dbReference>
<feature type="domain" description="Alpha/beta hydrolase fold-3" evidence="5">
    <location>
        <begin position="120"/>
        <end position="356"/>
    </location>
</feature>
<keyword evidence="7" id="KW-1185">Reference proteome</keyword>
<dbReference type="InterPro" id="IPR029058">
    <property type="entry name" value="AB_hydrolase_fold"/>
</dbReference>
<keyword evidence="2" id="KW-0378">Hydrolase</keyword>
<dbReference type="AlphaFoldDB" id="A0AB34FRP4"/>
<gene>
    <name evidence="6" type="ORF">O9K51_05020</name>
</gene>
<dbReference type="SUPFAM" id="SSF53474">
    <property type="entry name" value="alpha/beta-Hydrolases"/>
    <property type="match status" value="1"/>
</dbReference>
<dbReference type="InterPro" id="IPR050300">
    <property type="entry name" value="GDXG_lipolytic_enzyme"/>
</dbReference>
<evidence type="ECO:0000256" key="4">
    <source>
        <dbReference type="SAM" id="MobiDB-lite"/>
    </source>
</evidence>